<evidence type="ECO:0000256" key="1">
    <source>
        <dbReference type="SAM" id="MobiDB-lite"/>
    </source>
</evidence>
<evidence type="ECO:0000313" key="6">
    <source>
        <dbReference type="Proteomes" id="UP001519460"/>
    </source>
</evidence>
<feature type="region of interest" description="Disordered" evidence="1">
    <location>
        <begin position="247"/>
        <end position="266"/>
    </location>
</feature>
<dbReference type="InterPro" id="IPR006621">
    <property type="entry name" value="Nose-resist-to-fluoxetine_N"/>
</dbReference>
<feature type="transmembrane region" description="Helical" evidence="2">
    <location>
        <begin position="1061"/>
        <end position="1087"/>
    </location>
</feature>
<comment type="caution">
    <text evidence="5">The sequence shown here is derived from an EMBL/GenBank/DDBJ whole genome shotgun (WGS) entry which is preliminary data.</text>
</comment>
<proteinExistence type="predicted"/>
<feature type="compositionally biased region" description="Polar residues" evidence="1">
    <location>
        <begin position="336"/>
        <end position="346"/>
    </location>
</feature>
<feature type="compositionally biased region" description="Basic and acidic residues" evidence="1">
    <location>
        <begin position="432"/>
        <end position="451"/>
    </location>
</feature>
<keyword evidence="2" id="KW-0812">Transmembrane</keyword>
<feature type="transmembrane region" description="Helical" evidence="2">
    <location>
        <begin position="1031"/>
        <end position="1049"/>
    </location>
</feature>
<dbReference type="EMBL" id="JACVVK020000228">
    <property type="protein sequence ID" value="KAK7483363.1"/>
    <property type="molecule type" value="Genomic_DNA"/>
</dbReference>
<feature type="transmembrane region" description="Helical" evidence="2">
    <location>
        <begin position="998"/>
        <end position="1019"/>
    </location>
</feature>
<keyword evidence="2" id="KW-0472">Membrane</keyword>
<feature type="transmembrane region" description="Helical" evidence="2">
    <location>
        <begin position="738"/>
        <end position="763"/>
    </location>
</feature>
<feature type="non-terminal residue" evidence="5">
    <location>
        <position position="1"/>
    </location>
</feature>
<feature type="compositionally biased region" description="Polar residues" evidence="1">
    <location>
        <begin position="377"/>
        <end position="387"/>
    </location>
</feature>
<feature type="compositionally biased region" description="Polar residues" evidence="1">
    <location>
        <begin position="247"/>
        <end position="262"/>
    </location>
</feature>
<name>A0ABD0K8H9_9CAEN</name>
<feature type="transmembrane region" description="Helical" evidence="2">
    <location>
        <begin position="919"/>
        <end position="940"/>
    </location>
</feature>
<feature type="region of interest" description="Disordered" evidence="1">
    <location>
        <begin position="188"/>
        <end position="237"/>
    </location>
</feature>
<feature type="transmembrane region" description="Helical" evidence="2">
    <location>
        <begin position="795"/>
        <end position="814"/>
    </location>
</feature>
<evidence type="ECO:0000313" key="5">
    <source>
        <dbReference type="EMBL" id="KAK7483363.1"/>
    </source>
</evidence>
<feature type="compositionally biased region" description="Polar residues" evidence="1">
    <location>
        <begin position="468"/>
        <end position="483"/>
    </location>
</feature>
<accession>A0ABD0K8H9</accession>
<sequence length="1098" mass="121816">YDATGKQGPGMVVGGLTQHGNYDECLNARHYHELEPKHATEVHRAQYCTAVFNMPVWMSHFVESLDVPYPVRLPQMTVDLCVPVTCSESDLHTVVSTCNAVFSMILLLVILGTCVDAISRLRKAEVVTGEVTQVGLQRQTSRLSRFRHSFLFHWHQIMGQTEGHSQHKPVLRRRATIGGYKPSIMRRVSNSLIRRRMSSEWDPKGGGGGGGGGEKDSRNEGVDESNSSMLPSEDSPGIQLRSFSQKLRNGDAHQNGQITQCSPDLHDKEIQKTDASQLTDSATRNRSSSSASNTSEATSNKANTASEKHTRSSTRSSDEVQQGHEAEVSKTEENNNTKTPASNVQDRQACANPVGEPADASSDSVSNAEETGARKSGMSNQEAGTHQENTEEKSQSAPRLSESVKVPGADSGETKTEEQQDMNLDEMTAGHGEGDADITKAATDAEVRAGNDTKLCNPAEENEELKNPVTSDIQQNNSGTHTETAVPDMVLRNEEVRDGPKHNETGTSDNETTTTPVSAELNPKESNRATVTSSDSNEDYKAEIRLADDVTQVVLTKRHAEDDADKQNTTSSQNSSSRPPRTYHDMDDSLRRKMAASYGEEEAPPSPRTNTGSSIRSSLSSIPEETPEEIRKNMSLASLGNAIKNKTTSADNDVSSEGVRLRTRQAEQKAGEDTLDRPIKRQRRDLHAVESQEKPKKSRSLVAEILLCFSFLLSVRKVMAEGNADYLFSLNGVRVMSISWIVLGNTLSILYSTGCLVTYHFLLAKSKQLEEKKGKPLLTPKSVVIFYVHRLMRILPCYYVAILLNTVLLPYMGYGPRWTGTNTGIARCKDHWWANALLFSNFYKADEMCMPWTYYLVNDFQFYLLSPLVLYPLLYLPRLGLSLLVSLVATQIVSSSLLTNEIQAHGSMLSMDSRFFSEVYVKPYCRVGAYAVGMGLGYFLNSTNRQIYFRKLPLLLGWLSTLAVMGTLIYVTHTDLKEGGQPWTSLETALYEAVSRPLWSLGLAWVIFTCSVGFVNRFLSWNAFLPLCRTTYGVYLLHPILIAVVLNSSRYPFYMQFGSLIYLFVANLVCAYCLAFFLITLVESPFVKLEALLRRRLA</sequence>
<feature type="compositionally biased region" description="Polar residues" evidence="1">
    <location>
        <begin position="644"/>
        <end position="655"/>
    </location>
</feature>
<dbReference type="InterPro" id="IPR002656">
    <property type="entry name" value="Acyl_transf_3_dom"/>
</dbReference>
<feature type="compositionally biased region" description="Low complexity" evidence="1">
    <location>
        <begin position="613"/>
        <end position="622"/>
    </location>
</feature>
<feature type="region of interest" description="Disordered" evidence="1">
    <location>
        <begin position="643"/>
        <end position="693"/>
    </location>
</feature>
<feature type="domain" description="Nose resistant-to-fluoxetine protein N-terminal" evidence="4">
    <location>
        <begin position="1"/>
        <end position="94"/>
    </location>
</feature>
<feature type="compositionally biased region" description="Basic and acidic residues" evidence="1">
    <location>
        <begin position="306"/>
        <end position="335"/>
    </location>
</feature>
<feature type="region of interest" description="Disordered" evidence="1">
    <location>
        <begin position="274"/>
        <end position="630"/>
    </location>
</feature>
<organism evidence="5 6">
    <name type="scientific">Batillaria attramentaria</name>
    <dbReference type="NCBI Taxonomy" id="370345"/>
    <lineage>
        <taxon>Eukaryota</taxon>
        <taxon>Metazoa</taxon>
        <taxon>Spiralia</taxon>
        <taxon>Lophotrochozoa</taxon>
        <taxon>Mollusca</taxon>
        <taxon>Gastropoda</taxon>
        <taxon>Caenogastropoda</taxon>
        <taxon>Sorbeoconcha</taxon>
        <taxon>Cerithioidea</taxon>
        <taxon>Batillariidae</taxon>
        <taxon>Batillaria</taxon>
    </lineage>
</organism>
<dbReference type="PANTHER" id="PTHR11161">
    <property type="entry name" value="O-ACYLTRANSFERASE"/>
    <property type="match status" value="1"/>
</dbReference>
<feature type="compositionally biased region" description="Low complexity" evidence="1">
    <location>
        <begin position="567"/>
        <end position="580"/>
    </location>
</feature>
<feature type="transmembrane region" description="Helical" evidence="2">
    <location>
        <begin position="881"/>
        <end position="899"/>
    </location>
</feature>
<feature type="compositionally biased region" description="Low complexity" evidence="1">
    <location>
        <begin position="281"/>
        <end position="305"/>
    </location>
</feature>
<evidence type="ECO:0000256" key="2">
    <source>
        <dbReference type="SAM" id="Phobius"/>
    </source>
</evidence>
<dbReference type="AlphaFoldDB" id="A0ABD0K8H9"/>
<feature type="transmembrane region" description="Helical" evidence="2">
    <location>
        <begin position="852"/>
        <end position="874"/>
    </location>
</feature>
<gene>
    <name evidence="5" type="ORF">BaRGS_00025423</name>
</gene>
<feature type="compositionally biased region" description="Basic and acidic residues" evidence="1">
    <location>
        <begin position="538"/>
        <end position="548"/>
    </location>
</feature>
<feature type="compositionally biased region" description="Basic and acidic residues" evidence="1">
    <location>
        <begin position="664"/>
        <end position="693"/>
    </location>
</feature>
<dbReference type="Pfam" id="PF01757">
    <property type="entry name" value="Acyl_transf_3"/>
    <property type="match status" value="1"/>
</dbReference>
<evidence type="ECO:0000259" key="3">
    <source>
        <dbReference type="Pfam" id="PF01757"/>
    </source>
</evidence>
<evidence type="ECO:0008006" key="7">
    <source>
        <dbReference type="Google" id="ProtNLM"/>
    </source>
</evidence>
<feature type="transmembrane region" description="Helical" evidence="2">
    <location>
        <begin position="952"/>
        <end position="971"/>
    </location>
</feature>
<feature type="domain" description="Acyltransferase 3" evidence="3">
    <location>
        <begin position="777"/>
        <end position="1076"/>
    </location>
</feature>
<dbReference type="PANTHER" id="PTHR11161:SF0">
    <property type="entry name" value="O-ACYLTRANSFERASE LIKE PROTEIN"/>
    <property type="match status" value="1"/>
</dbReference>
<feature type="compositionally biased region" description="Basic and acidic residues" evidence="1">
    <location>
        <begin position="582"/>
        <end position="591"/>
    </location>
</feature>
<feature type="compositionally biased region" description="Basic and acidic residues" evidence="1">
    <location>
        <begin position="491"/>
        <end position="504"/>
    </location>
</feature>
<keyword evidence="6" id="KW-1185">Reference proteome</keyword>
<feature type="compositionally biased region" description="Low complexity" evidence="1">
    <location>
        <begin position="505"/>
        <end position="515"/>
    </location>
</feature>
<protein>
    <recommendedName>
        <fullName evidence="7">Acyltransferase 3 domain-containing protein</fullName>
    </recommendedName>
</protein>
<evidence type="ECO:0000259" key="4">
    <source>
        <dbReference type="Pfam" id="PF20146"/>
    </source>
</evidence>
<dbReference type="InterPro" id="IPR052728">
    <property type="entry name" value="O2_lipid_transport_reg"/>
</dbReference>
<dbReference type="Proteomes" id="UP001519460">
    <property type="component" value="Unassembled WGS sequence"/>
</dbReference>
<dbReference type="Pfam" id="PF20146">
    <property type="entry name" value="NRF"/>
    <property type="match status" value="1"/>
</dbReference>
<reference evidence="5 6" key="1">
    <citation type="journal article" date="2023" name="Sci. Data">
        <title>Genome assembly of the Korean intertidal mud-creeper Batillaria attramentaria.</title>
        <authorList>
            <person name="Patra A.K."/>
            <person name="Ho P.T."/>
            <person name="Jun S."/>
            <person name="Lee S.J."/>
            <person name="Kim Y."/>
            <person name="Won Y.J."/>
        </authorList>
    </citation>
    <scope>NUCLEOTIDE SEQUENCE [LARGE SCALE GENOMIC DNA]</scope>
    <source>
        <strain evidence="5">Wonlab-2016</strain>
    </source>
</reference>
<keyword evidence="2" id="KW-1133">Transmembrane helix</keyword>